<feature type="region of interest" description="Disordered" evidence="1">
    <location>
        <begin position="1"/>
        <end position="23"/>
    </location>
</feature>
<keyword evidence="3" id="KW-1185">Reference proteome</keyword>
<name>V7CGL2_PHAVU</name>
<dbReference type="Proteomes" id="UP000000226">
    <property type="component" value="Chromosome 2"/>
</dbReference>
<proteinExistence type="predicted"/>
<sequence>MEKRKKDACSKSDRIRKKHWERSTTLGNQGHENFVSIYIHGLSRLGLTGMVGTINIHLVHIWIPIEPSKIIEVTNSRKLSSVEDKEIVEVIFFYQVPTYFMLRNNF</sequence>
<evidence type="ECO:0000313" key="3">
    <source>
        <dbReference type="Proteomes" id="UP000000226"/>
    </source>
</evidence>
<evidence type="ECO:0000313" key="2">
    <source>
        <dbReference type="EMBL" id="ESW29322.1"/>
    </source>
</evidence>
<reference evidence="3" key="1">
    <citation type="journal article" date="2014" name="Nat. Genet.">
        <title>A reference genome for common bean and genome-wide analysis of dual domestications.</title>
        <authorList>
            <person name="Schmutz J."/>
            <person name="McClean P.E."/>
            <person name="Mamidi S."/>
            <person name="Wu G.A."/>
            <person name="Cannon S.B."/>
            <person name="Grimwood J."/>
            <person name="Jenkins J."/>
            <person name="Shu S."/>
            <person name="Song Q."/>
            <person name="Chavarro C."/>
            <person name="Torres-Torres M."/>
            <person name="Geffroy V."/>
            <person name="Moghaddam S.M."/>
            <person name="Gao D."/>
            <person name="Abernathy B."/>
            <person name="Barry K."/>
            <person name="Blair M."/>
            <person name="Brick M.A."/>
            <person name="Chovatia M."/>
            <person name="Gepts P."/>
            <person name="Goodstein D.M."/>
            <person name="Gonzales M."/>
            <person name="Hellsten U."/>
            <person name="Hyten D.L."/>
            <person name="Jia G."/>
            <person name="Kelly J.D."/>
            <person name="Kudrna D."/>
            <person name="Lee R."/>
            <person name="Richard M.M."/>
            <person name="Miklas P.N."/>
            <person name="Osorno J.M."/>
            <person name="Rodrigues J."/>
            <person name="Thareau V."/>
            <person name="Urrea C.A."/>
            <person name="Wang M."/>
            <person name="Yu Y."/>
            <person name="Zhang M."/>
            <person name="Wing R.A."/>
            <person name="Cregan P.B."/>
            <person name="Rokhsar D.S."/>
            <person name="Jackson S.A."/>
        </authorList>
    </citation>
    <scope>NUCLEOTIDE SEQUENCE [LARGE SCALE GENOMIC DNA]</scope>
    <source>
        <strain evidence="3">cv. G19833</strain>
    </source>
</reference>
<accession>V7CGL2</accession>
<evidence type="ECO:0000256" key="1">
    <source>
        <dbReference type="SAM" id="MobiDB-lite"/>
    </source>
</evidence>
<dbReference type="Gramene" id="ESW29322">
    <property type="protein sequence ID" value="ESW29322"/>
    <property type="gene ID" value="PHAVU_002G060900g"/>
</dbReference>
<feature type="compositionally biased region" description="Basic and acidic residues" evidence="1">
    <location>
        <begin position="1"/>
        <end position="13"/>
    </location>
</feature>
<organism evidence="2 3">
    <name type="scientific">Phaseolus vulgaris</name>
    <name type="common">Kidney bean</name>
    <name type="synonym">French bean</name>
    <dbReference type="NCBI Taxonomy" id="3885"/>
    <lineage>
        <taxon>Eukaryota</taxon>
        <taxon>Viridiplantae</taxon>
        <taxon>Streptophyta</taxon>
        <taxon>Embryophyta</taxon>
        <taxon>Tracheophyta</taxon>
        <taxon>Spermatophyta</taxon>
        <taxon>Magnoliopsida</taxon>
        <taxon>eudicotyledons</taxon>
        <taxon>Gunneridae</taxon>
        <taxon>Pentapetalae</taxon>
        <taxon>rosids</taxon>
        <taxon>fabids</taxon>
        <taxon>Fabales</taxon>
        <taxon>Fabaceae</taxon>
        <taxon>Papilionoideae</taxon>
        <taxon>50 kb inversion clade</taxon>
        <taxon>NPAAA clade</taxon>
        <taxon>indigoferoid/millettioid clade</taxon>
        <taxon>Phaseoleae</taxon>
        <taxon>Phaseolus</taxon>
    </lineage>
</organism>
<dbReference type="EMBL" id="CM002289">
    <property type="protein sequence ID" value="ESW29322.1"/>
    <property type="molecule type" value="Genomic_DNA"/>
</dbReference>
<dbReference type="AlphaFoldDB" id="V7CGL2"/>
<protein>
    <submittedName>
        <fullName evidence="2">Uncharacterized protein</fullName>
    </submittedName>
</protein>
<gene>
    <name evidence="2" type="ORF">PHAVU_002G060900g</name>
</gene>